<dbReference type="GO" id="GO:0005886">
    <property type="term" value="C:plasma membrane"/>
    <property type="evidence" value="ECO:0007669"/>
    <property type="project" value="InterPro"/>
</dbReference>
<name>A0A177UKQ0_9BASI</name>
<feature type="transmembrane region" description="Helical" evidence="2">
    <location>
        <begin position="170"/>
        <end position="193"/>
    </location>
</feature>
<feature type="transmembrane region" description="Helical" evidence="2">
    <location>
        <begin position="101"/>
        <end position="122"/>
    </location>
</feature>
<dbReference type="GO" id="GO:0035838">
    <property type="term" value="C:growing cell tip"/>
    <property type="evidence" value="ECO:0007669"/>
    <property type="project" value="TreeGrafter"/>
</dbReference>
<sequence>MPGCASVPGILLLSAAFVLLLLVTFSTPSLKQIYYLSATIGGTGTDAGRRITFGTLGYCLGNRCSPLKLGYRLTDANQLFGTEIIPEQYTSTLIKGLTYTLILQPAAAALTLIALLFALLSACPGCACGACCGSFFTGLAASVTLVAFALDLALFVIAKKRIDAISGASATLGNGLWLVAAAWGCLVIGAILVCCGACCGGGGGGSGRNNNNGNHKKGDSWGNTGPPPPSSSQPANDGYGSHMRMDALAAERDCKNRQAAYERGRSDGGGALPQFVEYVTEHEEVAPLTNDYDGRHGHGQGYSAAAGGPPVVQGYYDAPAQPQPHHRQQSSTAGYPATYVPGVGQGYGERRGGGHGAYGAGGNGDGAQEFYTPGEGPQPFREGSYIDGGAGGGGYHEAGYGGAALAVGAGAGAAAGYAVGGGHAQGPSQTHYDQGRGAAAGAGNYTQEYDHTHSQDPYYQPQQQHQEPGLASGYGGYDTYHNYHDPAQQQQAGSSSAAAGQGYHPNEYEIAGAPVPPPAAHGLPEMPMPVPQAQPQASEKDQMRAHYAAQDSQPQPASHHQQEAEPHLEAVARLESLADRMSSAYPDSSVGGGAQTAFGPYYDDGSGGASGGPSAGGGPPAYLTGYHQQGQGQGPYGHQ</sequence>
<evidence type="ECO:0000256" key="2">
    <source>
        <dbReference type="SAM" id="Phobius"/>
    </source>
</evidence>
<feature type="transmembrane region" description="Helical" evidence="2">
    <location>
        <begin position="6"/>
        <end position="25"/>
    </location>
</feature>
<feature type="compositionally biased region" description="Low complexity" evidence="1">
    <location>
        <begin position="455"/>
        <end position="466"/>
    </location>
</feature>
<reference evidence="4" key="2">
    <citation type="journal article" date="2019" name="IMA Fungus">
        <title>Genome sequencing and comparison of five Tilletia species to identify candidate genes for the detection of regulated species infecting wheat.</title>
        <authorList>
            <person name="Nguyen H.D.T."/>
            <person name="Sultana T."/>
            <person name="Kesanakurti P."/>
            <person name="Hambleton S."/>
        </authorList>
    </citation>
    <scope>NUCLEOTIDE SEQUENCE</scope>
    <source>
        <strain evidence="4">DAOMC 238032</strain>
    </source>
</reference>
<evidence type="ECO:0008006" key="7">
    <source>
        <dbReference type="Google" id="ProtNLM"/>
    </source>
</evidence>
<dbReference type="InterPro" id="IPR051380">
    <property type="entry name" value="pH-response_reg_palI/RIM9"/>
</dbReference>
<evidence type="ECO:0000313" key="6">
    <source>
        <dbReference type="Proteomes" id="UP000836402"/>
    </source>
</evidence>
<feature type="region of interest" description="Disordered" evidence="1">
    <location>
        <begin position="209"/>
        <end position="241"/>
    </location>
</feature>
<dbReference type="Pfam" id="PF06687">
    <property type="entry name" value="SUR7"/>
    <property type="match status" value="1"/>
</dbReference>
<feature type="compositionally biased region" description="Low complexity" evidence="1">
    <location>
        <begin position="487"/>
        <end position="502"/>
    </location>
</feature>
<feature type="compositionally biased region" description="Polar residues" evidence="1">
    <location>
        <begin position="550"/>
        <end position="559"/>
    </location>
</feature>
<evidence type="ECO:0000313" key="4">
    <source>
        <dbReference type="EMBL" id="KAE8256850.1"/>
    </source>
</evidence>
<dbReference type="AlphaFoldDB" id="A0A177UKQ0"/>
<protein>
    <recommendedName>
        <fullName evidence="7">Pali-domain-containing protein</fullName>
    </recommendedName>
</protein>
<keyword evidence="2" id="KW-0472">Membrane</keyword>
<keyword evidence="6" id="KW-1185">Reference proteome</keyword>
<proteinExistence type="predicted"/>
<feature type="compositionally biased region" description="Low complexity" evidence="1">
    <location>
        <begin position="620"/>
        <end position="630"/>
    </location>
</feature>
<organism evidence="4 5">
    <name type="scientific">Tilletia caries</name>
    <name type="common">wheat bunt fungus</name>
    <dbReference type="NCBI Taxonomy" id="13290"/>
    <lineage>
        <taxon>Eukaryota</taxon>
        <taxon>Fungi</taxon>
        <taxon>Dikarya</taxon>
        <taxon>Basidiomycota</taxon>
        <taxon>Ustilaginomycotina</taxon>
        <taxon>Exobasidiomycetes</taxon>
        <taxon>Tilletiales</taxon>
        <taxon>Tilletiaceae</taxon>
        <taxon>Tilletia</taxon>
    </lineage>
</organism>
<feature type="region of interest" description="Disordered" evidence="1">
    <location>
        <begin position="422"/>
        <end position="565"/>
    </location>
</feature>
<evidence type="ECO:0000256" key="1">
    <source>
        <dbReference type="SAM" id="MobiDB-lite"/>
    </source>
</evidence>
<keyword evidence="2" id="KW-1133">Transmembrane helix</keyword>
<dbReference type="GO" id="GO:0032153">
    <property type="term" value="C:cell division site"/>
    <property type="evidence" value="ECO:0007669"/>
    <property type="project" value="TreeGrafter"/>
</dbReference>
<reference evidence="4" key="1">
    <citation type="submission" date="2016-04" db="EMBL/GenBank/DDBJ databases">
        <authorList>
            <person name="Nguyen H.D."/>
            <person name="Kesanakurti P."/>
            <person name="Cullis J."/>
            <person name="Levesque C.A."/>
            <person name="Hambleton S."/>
        </authorList>
    </citation>
    <scope>NUCLEOTIDE SEQUENCE</scope>
    <source>
        <strain evidence="4">DAOMC 238032</strain>
    </source>
</reference>
<dbReference type="Proteomes" id="UP000836402">
    <property type="component" value="Unassembled WGS sequence"/>
</dbReference>
<accession>A0A177UKQ0</accession>
<dbReference type="PANTHER" id="PTHR28013">
    <property type="entry name" value="PROTEIN DCV1-RELATED"/>
    <property type="match status" value="1"/>
</dbReference>
<feature type="compositionally biased region" description="Gly residues" evidence="1">
    <location>
        <begin position="605"/>
        <end position="619"/>
    </location>
</feature>
<dbReference type="EMBL" id="LWDD02000738">
    <property type="protein sequence ID" value="KAE8256850.1"/>
    <property type="molecule type" value="Genomic_DNA"/>
</dbReference>
<dbReference type="EMBL" id="CAJHJG010001853">
    <property type="protein sequence ID" value="CAD6915339.1"/>
    <property type="molecule type" value="Genomic_DNA"/>
</dbReference>
<reference evidence="3" key="3">
    <citation type="submission" date="2020-10" db="EMBL/GenBank/DDBJ databases">
        <authorList>
            <person name="Sedaghatjoo S."/>
        </authorList>
    </citation>
    <scope>NUCLEOTIDE SEQUENCE</scope>
    <source>
        <strain evidence="3">AZH3</strain>
    </source>
</reference>
<evidence type="ECO:0000313" key="3">
    <source>
        <dbReference type="EMBL" id="CAD6915339.1"/>
    </source>
</evidence>
<keyword evidence="2" id="KW-0812">Transmembrane</keyword>
<feature type="transmembrane region" description="Helical" evidence="2">
    <location>
        <begin position="134"/>
        <end position="158"/>
    </location>
</feature>
<comment type="caution">
    <text evidence="4">The sequence shown here is derived from an EMBL/GenBank/DDBJ whole genome shotgun (WGS) entry which is preliminary data.</text>
</comment>
<gene>
    <name evidence="4" type="ORF">A4X03_0g4992</name>
    <name evidence="3" type="ORF">JKIAZH3_G4593</name>
</gene>
<dbReference type="InterPro" id="IPR009571">
    <property type="entry name" value="SUR7/Rim9-like_fungi"/>
</dbReference>
<feature type="region of interest" description="Disordered" evidence="1">
    <location>
        <begin position="604"/>
        <end position="639"/>
    </location>
</feature>
<dbReference type="Proteomes" id="UP000077671">
    <property type="component" value="Unassembled WGS sequence"/>
</dbReference>
<evidence type="ECO:0000313" key="5">
    <source>
        <dbReference type="Proteomes" id="UP000077671"/>
    </source>
</evidence>
<dbReference type="PANTHER" id="PTHR28013:SF4">
    <property type="entry name" value="MARVEL DOMAIN-CONTAINING PROTEIN"/>
    <property type="match status" value="1"/>
</dbReference>